<name>A0A3B0XY10_9ZZZZ</name>
<evidence type="ECO:0000313" key="2">
    <source>
        <dbReference type="EMBL" id="VAW69590.1"/>
    </source>
</evidence>
<organism evidence="2">
    <name type="scientific">hydrothermal vent metagenome</name>
    <dbReference type="NCBI Taxonomy" id="652676"/>
    <lineage>
        <taxon>unclassified sequences</taxon>
        <taxon>metagenomes</taxon>
        <taxon>ecological metagenomes</taxon>
    </lineage>
</organism>
<dbReference type="EMBL" id="UOFI01000168">
    <property type="protein sequence ID" value="VAW69590.1"/>
    <property type="molecule type" value="Genomic_DNA"/>
</dbReference>
<keyword evidence="1" id="KW-0812">Transmembrane</keyword>
<feature type="transmembrane region" description="Helical" evidence="1">
    <location>
        <begin position="12"/>
        <end position="32"/>
    </location>
</feature>
<keyword evidence="1" id="KW-1133">Transmembrane helix</keyword>
<reference evidence="2" key="1">
    <citation type="submission" date="2018-06" db="EMBL/GenBank/DDBJ databases">
        <authorList>
            <person name="Zhirakovskaya E."/>
        </authorList>
    </citation>
    <scope>NUCLEOTIDE SEQUENCE</scope>
</reference>
<sequence length="118" mass="12948">MDASVKAAYHYVMRYTGILFLLFSFNSLSYSVQAKYKEGSIMSLTQQQTDVLEEQLYEATIAGNVERAKKALAQGAPVNMTLSNGNTLIENLFNGGGVSDQKENMINLLISEGSKLDV</sequence>
<keyword evidence="1" id="KW-0472">Membrane</keyword>
<dbReference type="Gene3D" id="1.25.40.20">
    <property type="entry name" value="Ankyrin repeat-containing domain"/>
    <property type="match status" value="1"/>
</dbReference>
<proteinExistence type="predicted"/>
<gene>
    <name evidence="2" type="ORF">MNBD_GAMMA09-2542</name>
</gene>
<dbReference type="InterPro" id="IPR036770">
    <property type="entry name" value="Ankyrin_rpt-contain_sf"/>
</dbReference>
<dbReference type="AlphaFoldDB" id="A0A3B0XY10"/>
<protein>
    <submittedName>
        <fullName evidence="2">Uncharacterized protein</fullName>
    </submittedName>
</protein>
<evidence type="ECO:0000256" key="1">
    <source>
        <dbReference type="SAM" id="Phobius"/>
    </source>
</evidence>
<feature type="non-terminal residue" evidence="2">
    <location>
        <position position="118"/>
    </location>
</feature>
<accession>A0A3B0XY10</accession>